<feature type="domain" description="GGDEF" evidence="1">
    <location>
        <begin position="23"/>
        <end position="150"/>
    </location>
</feature>
<dbReference type="PROSITE" id="PS50887">
    <property type="entry name" value="GGDEF"/>
    <property type="match status" value="2"/>
</dbReference>
<evidence type="ECO:0000259" key="1">
    <source>
        <dbReference type="PROSITE" id="PS50887"/>
    </source>
</evidence>
<dbReference type="EMBL" id="UINC01087070">
    <property type="protein sequence ID" value="SVC36107.1"/>
    <property type="molecule type" value="Genomic_DNA"/>
</dbReference>
<dbReference type="InterPro" id="IPR043128">
    <property type="entry name" value="Rev_trsase/Diguanyl_cyclase"/>
</dbReference>
<feature type="non-terminal residue" evidence="2">
    <location>
        <position position="297"/>
    </location>
</feature>
<dbReference type="InterPro" id="IPR000160">
    <property type="entry name" value="GGDEF_dom"/>
</dbReference>
<reference evidence="2" key="1">
    <citation type="submission" date="2018-05" db="EMBL/GenBank/DDBJ databases">
        <authorList>
            <person name="Lanie J.A."/>
            <person name="Ng W.-L."/>
            <person name="Kazmierczak K.M."/>
            <person name="Andrzejewski T.M."/>
            <person name="Davidsen T.M."/>
            <person name="Wayne K.J."/>
            <person name="Tettelin H."/>
            <person name="Glass J.I."/>
            <person name="Rusch D."/>
            <person name="Podicherti R."/>
            <person name="Tsui H.-C.T."/>
            <person name="Winkler M.E."/>
        </authorList>
    </citation>
    <scope>NUCLEOTIDE SEQUENCE</scope>
</reference>
<dbReference type="AlphaFoldDB" id="A0A382LLL0"/>
<sequence length="297" mass="32361">MTTPQLGITQLNADLAESLREGGFESLVLFDVDHFHQINTDLGAKMGDSILALVDEIVTSLAPKSYRIGGDSYAALGIPSEGANDIRAAVKQAAQQRLEARVSLSGGGVRIRSDLLVVSEEAVRLLYAAASQMLVLTKQGARDEINWLTDEGPFEGESGTAALQLFRDLARVNASRARQMEVESTVDPLTGLFNRRGFDDIFARMVESSQRSERPLGLLYMDSDSLKSINDRSGHEAGDRFIVDLASILRNVARRSDFIFRWGADEFAVVLDSGNAARAATLAERLRKAVAERTEGT</sequence>
<dbReference type="Gene3D" id="3.30.70.270">
    <property type="match status" value="2"/>
</dbReference>
<dbReference type="InterPro" id="IPR029787">
    <property type="entry name" value="Nucleotide_cyclase"/>
</dbReference>
<dbReference type="NCBIfam" id="TIGR00254">
    <property type="entry name" value="GGDEF"/>
    <property type="match status" value="1"/>
</dbReference>
<accession>A0A382LLL0</accession>
<organism evidence="2">
    <name type="scientific">marine metagenome</name>
    <dbReference type="NCBI Taxonomy" id="408172"/>
    <lineage>
        <taxon>unclassified sequences</taxon>
        <taxon>metagenomes</taxon>
        <taxon>ecological metagenomes</taxon>
    </lineage>
</organism>
<dbReference type="Pfam" id="PF00990">
    <property type="entry name" value="GGDEF"/>
    <property type="match status" value="2"/>
</dbReference>
<evidence type="ECO:0000313" key="2">
    <source>
        <dbReference type="EMBL" id="SVC36107.1"/>
    </source>
</evidence>
<dbReference type="SUPFAM" id="SSF55073">
    <property type="entry name" value="Nucleotide cyclase"/>
    <property type="match status" value="2"/>
</dbReference>
<dbReference type="SMART" id="SM00267">
    <property type="entry name" value="GGDEF"/>
    <property type="match status" value="1"/>
</dbReference>
<protein>
    <recommendedName>
        <fullName evidence="1">GGDEF domain-containing protein</fullName>
    </recommendedName>
</protein>
<dbReference type="CDD" id="cd01949">
    <property type="entry name" value="GGDEF"/>
    <property type="match status" value="1"/>
</dbReference>
<dbReference type="PANTHER" id="PTHR45138:SF9">
    <property type="entry name" value="DIGUANYLATE CYCLASE DGCM-RELATED"/>
    <property type="match status" value="1"/>
</dbReference>
<dbReference type="GO" id="GO:0052621">
    <property type="term" value="F:diguanylate cyclase activity"/>
    <property type="evidence" value="ECO:0007669"/>
    <property type="project" value="TreeGrafter"/>
</dbReference>
<gene>
    <name evidence="2" type="ORF">METZ01_LOCUS288961</name>
</gene>
<dbReference type="InterPro" id="IPR050469">
    <property type="entry name" value="Diguanylate_Cyclase"/>
</dbReference>
<feature type="domain" description="GGDEF" evidence="1">
    <location>
        <begin position="214"/>
        <end position="297"/>
    </location>
</feature>
<dbReference type="PANTHER" id="PTHR45138">
    <property type="entry name" value="REGULATORY COMPONENTS OF SENSORY TRANSDUCTION SYSTEM"/>
    <property type="match status" value="1"/>
</dbReference>
<proteinExistence type="predicted"/>
<name>A0A382LLL0_9ZZZZ</name>